<keyword evidence="4" id="KW-0472">Membrane</keyword>
<protein>
    <submittedName>
        <fullName evidence="8">RagB/SusD family nutrient uptake outer membrane protein</fullName>
    </submittedName>
</protein>
<organism evidence="8 9">
    <name type="scientific">Pseudotamlana haliotis</name>
    <dbReference type="NCBI Taxonomy" id="2614804"/>
    <lineage>
        <taxon>Bacteria</taxon>
        <taxon>Pseudomonadati</taxon>
        <taxon>Bacteroidota</taxon>
        <taxon>Flavobacteriia</taxon>
        <taxon>Flavobacteriales</taxon>
        <taxon>Flavobacteriaceae</taxon>
        <taxon>Pseudotamlana</taxon>
    </lineage>
</organism>
<keyword evidence="5" id="KW-0998">Cell outer membrane</keyword>
<feature type="domain" description="RagB/SusD" evidence="6">
    <location>
        <begin position="352"/>
        <end position="428"/>
    </location>
</feature>
<dbReference type="Proteomes" id="UP000441333">
    <property type="component" value="Unassembled WGS sequence"/>
</dbReference>
<keyword evidence="9" id="KW-1185">Reference proteome</keyword>
<evidence type="ECO:0000259" key="6">
    <source>
        <dbReference type="Pfam" id="PF07980"/>
    </source>
</evidence>
<evidence type="ECO:0000313" key="9">
    <source>
        <dbReference type="Proteomes" id="UP000441333"/>
    </source>
</evidence>
<evidence type="ECO:0000256" key="1">
    <source>
        <dbReference type="ARBA" id="ARBA00004442"/>
    </source>
</evidence>
<gene>
    <name evidence="8" type="ORF">F6U93_07590</name>
</gene>
<dbReference type="Pfam" id="PF07980">
    <property type="entry name" value="SusD_RagB"/>
    <property type="match status" value="1"/>
</dbReference>
<dbReference type="Pfam" id="PF14322">
    <property type="entry name" value="SusD-like_3"/>
    <property type="match status" value="1"/>
</dbReference>
<accession>A0A6N6MEH5</accession>
<dbReference type="EMBL" id="WAAT01000040">
    <property type="protein sequence ID" value="KAB1068152.1"/>
    <property type="molecule type" value="Genomic_DNA"/>
</dbReference>
<feature type="domain" description="SusD-like N-terminal" evidence="7">
    <location>
        <begin position="19"/>
        <end position="223"/>
    </location>
</feature>
<dbReference type="AlphaFoldDB" id="A0A6N6MEH5"/>
<dbReference type="GO" id="GO:0009279">
    <property type="term" value="C:cell outer membrane"/>
    <property type="evidence" value="ECO:0007669"/>
    <property type="project" value="UniProtKB-SubCell"/>
</dbReference>
<evidence type="ECO:0000256" key="5">
    <source>
        <dbReference type="ARBA" id="ARBA00023237"/>
    </source>
</evidence>
<reference evidence="8 9" key="1">
    <citation type="submission" date="2019-09" db="EMBL/GenBank/DDBJ databases">
        <authorList>
            <person name="Cao W.R."/>
        </authorList>
    </citation>
    <scope>NUCLEOTIDE SEQUENCE [LARGE SCALE GENOMIC DNA]</scope>
    <source>
        <strain evidence="8 9">B1N29</strain>
    </source>
</reference>
<dbReference type="InterPro" id="IPR012944">
    <property type="entry name" value="SusD_RagB_dom"/>
</dbReference>
<evidence type="ECO:0000259" key="7">
    <source>
        <dbReference type="Pfam" id="PF14322"/>
    </source>
</evidence>
<dbReference type="InterPro" id="IPR033985">
    <property type="entry name" value="SusD-like_N"/>
</dbReference>
<evidence type="ECO:0000313" key="8">
    <source>
        <dbReference type="EMBL" id="KAB1068152.1"/>
    </source>
</evidence>
<dbReference type="PROSITE" id="PS51257">
    <property type="entry name" value="PROKAR_LIPOPROTEIN"/>
    <property type="match status" value="1"/>
</dbReference>
<comment type="subcellular location">
    <subcellularLocation>
        <location evidence="1">Cell outer membrane</location>
    </subcellularLocation>
</comment>
<evidence type="ECO:0000256" key="2">
    <source>
        <dbReference type="ARBA" id="ARBA00006275"/>
    </source>
</evidence>
<dbReference type="Gene3D" id="1.25.40.390">
    <property type="match status" value="1"/>
</dbReference>
<dbReference type="RefSeq" id="WP_150938444.1">
    <property type="nucleotide sequence ID" value="NZ_WAAT01000040.1"/>
</dbReference>
<sequence>MRNIYIALLSILTFGCSEDFLDKSPSVSNSVEITSVDDIDKLFNGINIPFTDDQVNIWCTDNAYVPQAVLDESFTITDEQLAHYTFETDVDRTRDGQWSGYYRYLLLPNLALDQIAGGELISEDPVLLAETIAEAHFRRAFHLFQAAVVYSLYPNDSNLNEMGVVLKQTSSITESLARATVKETFDFIKADIEEALKHPIALKQSPFRTDKPSVHALAARVYLYLGEYEKAKTHADAALNGYNAMVDYATSIYELPYSLWYGPFTYPNSVELRTWDISIPELYTDEYFYVESSNGNWNTSPSQELLDLYDPNDIRNMFFIDGWFSRSGVTTNTWTSYMDLGPGTSLAGPGVAEMYLTRAECKARDNDITGAMADVEMVRVNRFKPADYVALPIPSTVKETVEEIIDERRREDPFEYRFMDIKRLNNDDLTDSIILTRVVNGETVTIQPDDRRYARPIGNEIILLSKGETVQNKY</sequence>
<name>A0A6N6MEH5_9FLAO</name>
<dbReference type="SUPFAM" id="SSF48452">
    <property type="entry name" value="TPR-like"/>
    <property type="match status" value="1"/>
</dbReference>
<evidence type="ECO:0000256" key="3">
    <source>
        <dbReference type="ARBA" id="ARBA00022729"/>
    </source>
</evidence>
<evidence type="ECO:0000256" key="4">
    <source>
        <dbReference type="ARBA" id="ARBA00023136"/>
    </source>
</evidence>
<comment type="similarity">
    <text evidence="2">Belongs to the SusD family.</text>
</comment>
<keyword evidence="3" id="KW-0732">Signal</keyword>
<proteinExistence type="inferred from homology"/>
<dbReference type="InterPro" id="IPR011990">
    <property type="entry name" value="TPR-like_helical_dom_sf"/>
</dbReference>
<comment type="caution">
    <text evidence="8">The sequence shown here is derived from an EMBL/GenBank/DDBJ whole genome shotgun (WGS) entry which is preliminary data.</text>
</comment>